<evidence type="ECO:0000313" key="1">
    <source>
        <dbReference type="EMBL" id="DAF58221.1"/>
    </source>
</evidence>
<proteinExistence type="predicted"/>
<dbReference type="EMBL" id="BK032748">
    <property type="protein sequence ID" value="DAF58221.1"/>
    <property type="molecule type" value="Genomic_DNA"/>
</dbReference>
<protein>
    <submittedName>
        <fullName evidence="1">Uncharacterized protein</fullName>
    </submittedName>
</protein>
<name>A0A8S5T4F2_9CAUD</name>
<organism evidence="1">
    <name type="scientific">Siphoviridae sp. ctMBu2</name>
    <dbReference type="NCBI Taxonomy" id="2827853"/>
    <lineage>
        <taxon>Viruses</taxon>
        <taxon>Duplodnaviria</taxon>
        <taxon>Heunggongvirae</taxon>
        <taxon>Uroviricota</taxon>
        <taxon>Caudoviricetes</taxon>
    </lineage>
</organism>
<sequence length="79" mass="8944">MEQIQGLDDLIYHITGANEEEFPDVTEVLADSFGISYRDFTKITKALLVLTPKMESSITGEKYYAFMKDGFAIAKMNIE</sequence>
<accession>A0A8S5T4F2</accession>
<reference evidence="1" key="1">
    <citation type="journal article" date="2021" name="Proc. Natl. Acad. Sci. U.S.A.">
        <title>A Catalog of Tens of Thousands of Viruses from Human Metagenomes Reveals Hidden Associations with Chronic Diseases.</title>
        <authorList>
            <person name="Tisza M.J."/>
            <person name="Buck C.B."/>
        </authorList>
    </citation>
    <scope>NUCLEOTIDE SEQUENCE</scope>
    <source>
        <strain evidence="1">CtMBu2</strain>
    </source>
</reference>